<keyword evidence="8 11" id="KW-0472">Membrane</keyword>
<dbReference type="AlphaFoldDB" id="A0ABD1JVL7"/>
<keyword evidence="3" id="KW-0328">Glycosyltransferase</keyword>
<feature type="transmembrane region" description="Helical" evidence="11">
    <location>
        <begin position="9"/>
        <end position="27"/>
    </location>
</feature>
<dbReference type="GO" id="GO:0016757">
    <property type="term" value="F:glycosyltransferase activity"/>
    <property type="evidence" value="ECO:0007669"/>
    <property type="project" value="UniProtKB-KW"/>
</dbReference>
<keyword evidence="7 11" id="KW-1133">Transmembrane helix</keyword>
<dbReference type="EMBL" id="JBHFQA010000011">
    <property type="protein sequence ID" value="KAL2090892.1"/>
    <property type="molecule type" value="Genomic_DNA"/>
</dbReference>
<comment type="pathway">
    <text evidence="2">Protein modification; protein glycosylation.</text>
</comment>
<dbReference type="GO" id="GO:0000139">
    <property type="term" value="C:Golgi membrane"/>
    <property type="evidence" value="ECO:0007669"/>
    <property type="project" value="UniProtKB-SubCell"/>
</dbReference>
<evidence type="ECO:0000256" key="2">
    <source>
        <dbReference type="ARBA" id="ARBA00004922"/>
    </source>
</evidence>
<evidence type="ECO:0000256" key="7">
    <source>
        <dbReference type="ARBA" id="ARBA00022989"/>
    </source>
</evidence>
<evidence type="ECO:0000256" key="6">
    <source>
        <dbReference type="ARBA" id="ARBA00022968"/>
    </source>
</evidence>
<organism evidence="12 13">
    <name type="scientific">Coilia grayii</name>
    <name type="common">Gray's grenadier anchovy</name>
    <dbReference type="NCBI Taxonomy" id="363190"/>
    <lineage>
        <taxon>Eukaryota</taxon>
        <taxon>Metazoa</taxon>
        <taxon>Chordata</taxon>
        <taxon>Craniata</taxon>
        <taxon>Vertebrata</taxon>
        <taxon>Euteleostomi</taxon>
        <taxon>Actinopterygii</taxon>
        <taxon>Neopterygii</taxon>
        <taxon>Teleostei</taxon>
        <taxon>Clupei</taxon>
        <taxon>Clupeiformes</taxon>
        <taxon>Clupeoidei</taxon>
        <taxon>Engraulidae</taxon>
        <taxon>Coilinae</taxon>
        <taxon>Coilia</taxon>
    </lineage>
</organism>
<keyword evidence="5 11" id="KW-0812">Transmembrane</keyword>
<dbReference type="PANTHER" id="PTHR19297:SF178">
    <property type="entry name" value="BETA-1,3-GALACTOSYL-O-GLYCOSYL-GLYCOPROTEIN BETA-1,6-N-ACETYLGLUCOSAMINYLTRANSFERASE 7"/>
    <property type="match status" value="1"/>
</dbReference>
<evidence type="ECO:0000256" key="9">
    <source>
        <dbReference type="ARBA" id="ARBA00023180"/>
    </source>
</evidence>
<evidence type="ECO:0000256" key="1">
    <source>
        <dbReference type="ARBA" id="ARBA00004323"/>
    </source>
</evidence>
<accession>A0ABD1JVL7</accession>
<evidence type="ECO:0000256" key="3">
    <source>
        <dbReference type="ARBA" id="ARBA00022676"/>
    </source>
</evidence>
<evidence type="ECO:0000313" key="13">
    <source>
        <dbReference type="Proteomes" id="UP001591681"/>
    </source>
</evidence>
<dbReference type="PANTHER" id="PTHR19297">
    <property type="entry name" value="GLYCOSYLTRANSFERASE 14 FAMILY MEMBER"/>
    <property type="match status" value="1"/>
</dbReference>
<keyword evidence="9" id="KW-0325">Glycoprotein</keyword>
<keyword evidence="6" id="KW-0735">Signal-anchor</keyword>
<dbReference type="Proteomes" id="UP001591681">
    <property type="component" value="Unassembled WGS sequence"/>
</dbReference>
<evidence type="ECO:0000256" key="5">
    <source>
        <dbReference type="ARBA" id="ARBA00022692"/>
    </source>
</evidence>
<comment type="caution">
    <text evidence="12">The sequence shown here is derived from an EMBL/GenBank/DDBJ whole genome shotgun (WGS) entry which is preliminary data.</text>
</comment>
<comment type="subcellular location">
    <subcellularLocation>
        <location evidence="1">Golgi apparatus membrane</location>
        <topology evidence="1">Single-pass type II membrane protein</topology>
    </subcellularLocation>
</comment>
<evidence type="ECO:0000256" key="11">
    <source>
        <dbReference type="SAM" id="Phobius"/>
    </source>
</evidence>
<evidence type="ECO:0000256" key="8">
    <source>
        <dbReference type="ARBA" id="ARBA00023136"/>
    </source>
</evidence>
<gene>
    <name evidence="12" type="ORF">ACEWY4_013155</name>
</gene>
<keyword evidence="13" id="KW-1185">Reference proteome</keyword>
<dbReference type="Pfam" id="PF02485">
    <property type="entry name" value="Branch"/>
    <property type="match status" value="1"/>
</dbReference>
<name>A0ABD1JVL7_9TELE</name>
<evidence type="ECO:0008006" key="14">
    <source>
        <dbReference type="Google" id="ProtNLM"/>
    </source>
</evidence>
<dbReference type="InterPro" id="IPR003406">
    <property type="entry name" value="Glyco_trans_14"/>
</dbReference>
<keyword evidence="4" id="KW-0808">Transferase</keyword>
<comment type="similarity">
    <text evidence="10">Belongs to the glycosyltransferase 14 family.</text>
</comment>
<proteinExistence type="inferred from homology"/>
<sequence length="433" mass="50125">MPQLEDTKCSFLFCLGISIFICSIIYLKASGLDTPRAQSRLLTRRPFPQSCQVLGHSRNGTKWQSAQGHLDVYSSASALNCTHVLSDFHFINQTLSKEEEEYPLAFIITIHKELETFVRLLRAIYAPQNIYCIHVDQKAPQDYKNSIKVLAGCFHNVFIASVSERVTYAGFSRLQADINCMRDLVKSSVRWRKVINLCGQDFPIQTNLELVRYMRSEKWRDRNMTPGIKQPNDKRYRTEFQYAEVRGSYVRQLRHKKGPPPHDLQIYFGTAYYSLTREFVEFVLEKPVARDLLDWSKDTFSPDEHYWVTLNHLKDAPGSYVDGGWEGDVRAIKWKDQEGTAHNGCKGHYIRGICIYGTDDIPWIIDKQSMFANKFESETFPEALDCLEQWHRLKVLRQAAVPIQPWWHLAHEVDACQHGNHTAGLENNLLCSR</sequence>
<protein>
    <recommendedName>
        <fullName evidence="14">Glucosaminyl (N-acetyl) transferase family member 7</fullName>
    </recommendedName>
</protein>
<evidence type="ECO:0000313" key="12">
    <source>
        <dbReference type="EMBL" id="KAL2090892.1"/>
    </source>
</evidence>
<evidence type="ECO:0000256" key="4">
    <source>
        <dbReference type="ARBA" id="ARBA00022679"/>
    </source>
</evidence>
<reference evidence="12 13" key="1">
    <citation type="submission" date="2024-09" db="EMBL/GenBank/DDBJ databases">
        <title>A chromosome-level genome assembly of Gray's grenadier anchovy, Coilia grayii.</title>
        <authorList>
            <person name="Fu Z."/>
        </authorList>
    </citation>
    <scope>NUCLEOTIDE SEQUENCE [LARGE SCALE GENOMIC DNA]</scope>
    <source>
        <strain evidence="12">G4</strain>
        <tissue evidence="12">Muscle</tissue>
    </source>
</reference>
<evidence type="ECO:0000256" key="10">
    <source>
        <dbReference type="ARBA" id="ARBA00038150"/>
    </source>
</evidence>